<name>A0ABR2PVX9_9ROSI</name>
<sequence length="498" mass="56456">MAWSAVSSAVTTIGGLIAREAISLWGMEDQVQSLQKELKWMQSFLRDADSRQGESERIRLWVSEIRELAFDAEDVVEDFALRIGLRRRSGFSNTIKRSAFILNEGWELCKTKWKIQRIMTRITDLTRQLQMYGVKELRDGGETSVSCHTKRELRRSYPHIVEDNIIGLRDEIEQLVSVLLNDQTPNHKLVSICGMGLPLAIVVLGGILSTKCSLNEWQMVLENVKSYLNRGKGLRIEDVLALSYDDLTSCLRPCFLYLSHFPEDYEVHADRLIQLWVAEGIVSSKQGEDGGETMEDVAEGYLIELAERCMIQVRERDAATSKIKTFQMHDLMRDLCLSKPKQENFVCIVDQSNVCSLSMIQKVPRVSTHDSFQIQRINSPNLRSLSFFNEFHPKEVFGKYVPWTMLNYLENHFKLLGVLNCEEIINIGGGCKLPGDIGNLIHLRFLSLKGSCRLEFEVAIVSRQLKVPANLGFKSCLVSSGTECYIEDGAISTSISPS</sequence>
<keyword evidence="1" id="KW-0677">Repeat</keyword>
<organism evidence="6 7">
    <name type="scientific">Hibiscus sabdariffa</name>
    <name type="common">roselle</name>
    <dbReference type="NCBI Taxonomy" id="183260"/>
    <lineage>
        <taxon>Eukaryota</taxon>
        <taxon>Viridiplantae</taxon>
        <taxon>Streptophyta</taxon>
        <taxon>Embryophyta</taxon>
        <taxon>Tracheophyta</taxon>
        <taxon>Spermatophyta</taxon>
        <taxon>Magnoliopsida</taxon>
        <taxon>eudicotyledons</taxon>
        <taxon>Gunneridae</taxon>
        <taxon>Pentapetalae</taxon>
        <taxon>rosids</taxon>
        <taxon>malvids</taxon>
        <taxon>Malvales</taxon>
        <taxon>Malvaceae</taxon>
        <taxon>Malvoideae</taxon>
        <taxon>Hibiscus</taxon>
    </lineage>
</organism>
<keyword evidence="3" id="KW-0611">Plant defense</keyword>
<dbReference type="InterPro" id="IPR036388">
    <property type="entry name" value="WH-like_DNA-bd_sf"/>
</dbReference>
<evidence type="ECO:0000259" key="4">
    <source>
        <dbReference type="Pfam" id="PF18052"/>
    </source>
</evidence>
<evidence type="ECO:0000259" key="5">
    <source>
        <dbReference type="Pfam" id="PF23559"/>
    </source>
</evidence>
<dbReference type="PANTHER" id="PTHR23155">
    <property type="entry name" value="DISEASE RESISTANCE PROTEIN RP"/>
    <property type="match status" value="1"/>
</dbReference>
<dbReference type="CDD" id="cd14798">
    <property type="entry name" value="RX-CC_like"/>
    <property type="match status" value="1"/>
</dbReference>
<dbReference type="SUPFAM" id="SSF52540">
    <property type="entry name" value="P-loop containing nucleoside triphosphate hydrolases"/>
    <property type="match status" value="1"/>
</dbReference>
<keyword evidence="7" id="KW-1185">Reference proteome</keyword>
<dbReference type="Pfam" id="PF18052">
    <property type="entry name" value="Rx_N"/>
    <property type="match status" value="1"/>
</dbReference>
<protein>
    <submittedName>
        <fullName evidence="6">Uncharacterized protein</fullName>
    </submittedName>
</protein>
<evidence type="ECO:0000313" key="6">
    <source>
        <dbReference type="EMBL" id="KAK8992355.1"/>
    </source>
</evidence>
<dbReference type="PANTHER" id="PTHR23155:SF1185">
    <property type="entry name" value="DISEASE RESISTANCE RPP8-LIKE PROTEIN 3-RELATED"/>
    <property type="match status" value="1"/>
</dbReference>
<dbReference type="Pfam" id="PF23559">
    <property type="entry name" value="WHD_DRP"/>
    <property type="match status" value="1"/>
</dbReference>
<evidence type="ECO:0000256" key="2">
    <source>
        <dbReference type="ARBA" id="ARBA00022741"/>
    </source>
</evidence>
<dbReference type="InterPro" id="IPR038005">
    <property type="entry name" value="RX-like_CC"/>
</dbReference>
<dbReference type="Gene3D" id="1.10.10.10">
    <property type="entry name" value="Winged helix-like DNA-binding domain superfamily/Winged helix DNA-binding domain"/>
    <property type="match status" value="1"/>
</dbReference>
<dbReference type="InterPro" id="IPR058922">
    <property type="entry name" value="WHD_DRP"/>
</dbReference>
<feature type="domain" description="Disease resistance protein winged helix" evidence="5">
    <location>
        <begin position="261"/>
        <end position="336"/>
    </location>
</feature>
<comment type="caution">
    <text evidence="6">The sequence shown here is derived from an EMBL/GenBank/DDBJ whole genome shotgun (WGS) entry which is preliminary data.</text>
</comment>
<reference evidence="6 7" key="1">
    <citation type="journal article" date="2024" name="G3 (Bethesda)">
        <title>Genome assembly of Hibiscus sabdariffa L. provides insights into metabolisms of medicinal natural products.</title>
        <authorList>
            <person name="Kim T."/>
        </authorList>
    </citation>
    <scope>NUCLEOTIDE SEQUENCE [LARGE SCALE GENOMIC DNA]</scope>
    <source>
        <strain evidence="6">TK-2024</strain>
        <tissue evidence="6">Old leaves</tissue>
    </source>
</reference>
<evidence type="ECO:0000256" key="1">
    <source>
        <dbReference type="ARBA" id="ARBA00022737"/>
    </source>
</evidence>
<proteinExistence type="predicted"/>
<gene>
    <name evidence="6" type="ORF">V6N11_048439</name>
</gene>
<dbReference type="Gene3D" id="1.20.5.4130">
    <property type="match status" value="1"/>
</dbReference>
<dbReference type="InterPro" id="IPR044974">
    <property type="entry name" value="Disease_R_plants"/>
</dbReference>
<evidence type="ECO:0000256" key="3">
    <source>
        <dbReference type="ARBA" id="ARBA00022821"/>
    </source>
</evidence>
<accession>A0ABR2PVX9</accession>
<evidence type="ECO:0000313" key="7">
    <source>
        <dbReference type="Proteomes" id="UP001396334"/>
    </source>
</evidence>
<feature type="domain" description="Disease resistance N-terminal" evidence="4">
    <location>
        <begin position="5"/>
        <end position="91"/>
    </location>
</feature>
<dbReference type="InterPro" id="IPR027417">
    <property type="entry name" value="P-loop_NTPase"/>
</dbReference>
<dbReference type="EMBL" id="JBBPBN010000050">
    <property type="protein sequence ID" value="KAK8992355.1"/>
    <property type="molecule type" value="Genomic_DNA"/>
</dbReference>
<dbReference type="InterPro" id="IPR041118">
    <property type="entry name" value="Rx_N"/>
</dbReference>
<dbReference type="Proteomes" id="UP001396334">
    <property type="component" value="Unassembled WGS sequence"/>
</dbReference>
<keyword evidence="2" id="KW-0547">Nucleotide-binding</keyword>